<evidence type="ECO:0000256" key="2">
    <source>
        <dbReference type="ARBA" id="ARBA00022840"/>
    </source>
</evidence>
<keyword evidence="1 3" id="KW-0547">Nucleotide-binding</keyword>
<comment type="similarity">
    <text evidence="4">Belongs to the protein kinase superfamily.</text>
</comment>
<evidence type="ECO:0000256" key="3">
    <source>
        <dbReference type="PROSITE-ProRule" id="PRU10141"/>
    </source>
</evidence>
<keyword evidence="7" id="KW-0808">Transferase</keyword>
<dbReference type="InterPro" id="IPR011009">
    <property type="entry name" value="Kinase-like_dom_sf"/>
</dbReference>
<dbReference type="GO" id="GO:0005524">
    <property type="term" value="F:ATP binding"/>
    <property type="evidence" value="ECO:0007669"/>
    <property type="project" value="UniProtKB-UniRule"/>
</dbReference>
<accession>A0A0L0N0P0</accession>
<comment type="caution">
    <text evidence="7">The sequence shown here is derived from an EMBL/GenBank/DDBJ whole genome shotgun (WGS) entry which is preliminary data.</text>
</comment>
<keyword evidence="8" id="KW-1185">Reference proteome</keyword>
<proteinExistence type="inferred from homology"/>
<dbReference type="SUPFAM" id="SSF56112">
    <property type="entry name" value="Protein kinase-like (PK-like)"/>
    <property type="match status" value="1"/>
</dbReference>
<keyword evidence="2 3" id="KW-0067">ATP-binding</keyword>
<dbReference type="SMART" id="SM00220">
    <property type="entry name" value="S_TKc"/>
    <property type="match status" value="1"/>
</dbReference>
<dbReference type="Gene3D" id="3.30.200.20">
    <property type="entry name" value="Phosphorylase Kinase, domain 1"/>
    <property type="match status" value="1"/>
</dbReference>
<evidence type="ECO:0000313" key="8">
    <source>
        <dbReference type="Proteomes" id="UP000036947"/>
    </source>
</evidence>
<dbReference type="GO" id="GO:0044773">
    <property type="term" value="P:mitotic DNA damage checkpoint signaling"/>
    <property type="evidence" value="ECO:0007669"/>
    <property type="project" value="TreeGrafter"/>
</dbReference>
<dbReference type="Gene3D" id="1.10.510.10">
    <property type="entry name" value="Transferase(Phosphotransferase) domain 1"/>
    <property type="match status" value="1"/>
</dbReference>
<evidence type="ECO:0000259" key="6">
    <source>
        <dbReference type="PROSITE" id="PS50011"/>
    </source>
</evidence>
<keyword evidence="7" id="KW-0418">Kinase</keyword>
<dbReference type="PANTHER" id="PTHR44167:SF24">
    <property type="entry name" value="SERINE_THREONINE-PROTEIN KINASE CHK2"/>
    <property type="match status" value="1"/>
</dbReference>
<dbReference type="Proteomes" id="UP000036947">
    <property type="component" value="Unassembled WGS sequence"/>
</dbReference>
<evidence type="ECO:0000256" key="4">
    <source>
        <dbReference type="RuleBase" id="RU000304"/>
    </source>
</evidence>
<dbReference type="PROSITE" id="PS00108">
    <property type="entry name" value="PROTEIN_KINASE_ST"/>
    <property type="match status" value="1"/>
</dbReference>
<sequence>MAARKQPSLSSRRTNARTEAEDTNMRLMLRQEYEGLPGGRRQSVAGRGSYANTSCSPRVNPFAGAGAPHLLASRELVAPFKYRSEEDQYATASVSPVIAATTAGSGHDSDYDERGYRVLCDIGRGGFGKVTKVQKRNDERTVFARKEIKLPSSEIPNEVELLRRASPWKHQHVVQLVDHYKRPGMPMDSHFIVMLPVAEKTLQAYVLEIENMDPISPQSWAQFGPRRKWLLSSVPCLAGAVAFLNSQGIRHRDIKPENILVHGDNILLTDFGISFAYTGETEGGLTPTLGTFEYLPPEALSGEEQTRTPAAHHRRRVGRSGDVWSMGCVMLEMLRAASHPFANYFPLVIGDYASCLTEERFLLRISRVRECRTRLRKKCAEADRLEGLLGCWLPLVMKRALSNSVEERMSAAELCAVLCKTAQDVLGSQPVNSCRVCRDTYGDVVNAGVPAVHFGI</sequence>
<gene>
    <name evidence="7" type="ORF">TOPH_07672</name>
</gene>
<dbReference type="PROSITE" id="PS00107">
    <property type="entry name" value="PROTEIN_KINASE_ATP"/>
    <property type="match status" value="1"/>
</dbReference>
<dbReference type="PROSITE" id="PS50011">
    <property type="entry name" value="PROTEIN_KINASE_DOM"/>
    <property type="match status" value="1"/>
</dbReference>
<evidence type="ECO:0000256" key="5">
    <source>
        <dbReference type="SAM" id="MobiDB-lite"/>
    </source>
</evidence>
<name>A0A0L0N0P0_TOLOC</name>
<feature type="binding site" evidence="3">
    <location>
        <position position="146"/>
    </location>
    <ligand>
        <name>ATP</name>
        <dbReference type="ChEBI" id="CHEBI:30616"/>
    </ligand>
</feature>
<keyword evidence="4" id="KW-0723">Serine/threonine-protein kinase</keyword>
<feature type="domain" description="Protein kinase" evidence="6">
    <location>
        <begin position="116"/>
        <end position="426"/>
    </location>
</feature>
<feature type="region of interest" description="Disordered" evidence="5">
    <location>
        <begin position="1"/>
        <end position="21"/>
    </location>
</feature>
<feature type="region of interest" description="Disordered" evidence="5">
    <location>
        <begin position="36"/>
        <end position="56"/>
    </location>
</feature>
<dbReference type="CDD" id="cd00180">
    <property type="entry name" value="PKc"/>
    <property type="match status" value="1"/>
</dbReference>
<dbReference type="InterPro" id="IPR000719">
    <property type="entry name" value="Prot_kinase_dom"/>
</dbReference>
<evidence type="ECO:0000313" key="7">
    <source>
        <dbReference type="EMBL" id="KND87667.1"/>
    </source>
</evidence>
<dbReference type="Pfam" id="PF00069">
    <property type="entry name" value="Pkinase"/>
    <property type="match status" value="1"/>
</dbReference>
<dbReference type="GO" id="GO:0004674">
    <property type="term" value="F:protein serine/threonine kinase activity"/>
    <property type="evidence" value="ECO:0007669"/>
    <property type="project" value="UniProtKB-KW"/>
</dbReference>
<dbReference type="InterPro" id="IPR008271">
    <property type="entry name" value="Ser/Thr_kinase_AS"/>
</dbReference>
<dbReference type="PANTHER" id="PTHR44167">
    <property type="entry name" value="OVARIAN-SPECIFIC SERINE/THREONINE-PROTEIN KINASE LOK-RELATED"/>
    <property type="match status" value="1"/>
</dbReference>
<dbReference type="GO" id="GO:0005634">
    <property type="term" value="C:nucleus"/>
    <property type="evidence" value="ECO:0007669"/>
    <property type="project" value="TreeGrafter"/>
</dbReference>
<dbReference type="EMBL" id="LFRF01000033">
    <property type="protein sequence ID" value="KND87667.1"/>
    <property type="molecule type" value="Genomic_DNA"/>
</dbReference>
<organism evidence="7 8">
    <name type="scientific">Tolypocladium ophioglossoides (strain CBS 100239)</name>
    <name type="common">Snaketongue truffleclub</name>
    <name type="synonym">Elaphocordyceps ophioglossoides</name>
    <dbReference type="NCBI Taxonomy" id="1163406"/>
    <lineage>
        <taxon>Eukaryota</taxon>
        <taxon>Fungi</taxon>
        <taxon>Dikarya</taxon>
        <taxon>Ascomycota</taxon>
        <taxon>Pezizomycotina</taxon>
        <taxon>Sordariomycetes</taxon>
        <taxon>Hypocreomycetidae</taxon>
        <taxon>Hypocreales</taxon>
        <taxon>Ophiocordycipitaceae</taxon>
        <taxon>Tolypocladium</taxon>
    </lineage>
</organism>
<dbReference type="AlphaFoldDB" id="A0A0L0N0P0"/>
<dbReference type="OrthoDB" id="248923at2759"/>
<dbReference type="InterPro" id="IPR017441">
    <property type="entry name" value="Protein_kinase_ATP_BS"/>
</dbReference>
<evidence type="ECO:0000256" key="1">
    <source>
        <dbReference type="ARBA" id="ARBA00022741"/>
    </source>
</evidence>
<protein>
    <submittedName>
        <fullName evidence="7">Serine/threonine-protein kinase PrkC</fullName>
    </submittedName>
</protein>
<dbReference type="STRING" id="1163406.A0A0L0N0P0"/>
<reference evidence="7" key="1">
    <citation type="journal article" date="2015" name="BMC Genomics">
        <title>The genome of the truffle-parasite Tolypocladium ophioglossoides and the evolution of antifungal peptaibiotics.</title>
        <authorList>
            <person name="Quandt C.A."/>
            <person name="Bushley K.E."/>
            <person name="Spatafora J.W."/>
        </authorList>
    </citation>
    <scope>NUCLEOTIDE SEQUENCE [LARGE SCALE GENOMIC DNA]</scope>
    <source>
        <strain evidence="7">CBS 100239</strain>
    </source>
</reference>